<keyword evidence="1" id="KW-0479">Metal-binding</keyword>
<evidence type="ECO:0000256" key="5">
    <source>
        <dbReference type="ARBA" id="ARBA00022833"/>
    </source>
</evidence>
<dbReference type="InterPro" id="IPR010979">
    <property type="entry name" value="Ribosomal_uS13-like_H2TH"/>
</dbReference>
<evidence type="ECO:0000259" key="9">
    <source>
        <dbReference type="PROSITE" id="PS51066"/>
    </source>
</evidence>
<dbReference type="Gene3D" id="1.10.8.50">
    <property type="match status" value="1"/>
</dbReference>
<dbReference type="EMBL" id="BARV01034585">
    <property type="protein sequence ID" value="GAI48589.1"/>
    <property type="molecule type" value="Genomic_DNA"/>
</dbReference>
<dbReference type="PANTHER" id="PTHR22993:SF9">
    <property type="entry name" value="FORMAMIDOPYRIMIDINE-DNA GLYCOSYLASE"/>
    <property type="match status" value="1"/>
</dbReference>
<dbReference type="GO" id="GO:0003906">
    <property type="term" value="F:DNA-(apurinic or apyrimidinic site) endonuclease activity"/>
    <property type="evidence" value="ECO:0007669"/>
    <property type="project" value="InterPro"/>
</dbReference>
<gene>
    <name evidence="10" type="ORF">S06H3_54127</name>
</gene>
<keyword evidence="3" id="KW-0863">Zinc-finger</keyword>
<proteinExistence type="predicted"/>
<comment type="caution">
    <text evidence="10">The sequence shown here is derived from an EMBL/GenBank/DDBJ whole genome shotgun (WGS) entry which is preliminary data.</text>
</comment>
<keyword evidence="7" id="KW-0234">DNA repair</keyword>
<dbReference type="GO" id="GO:0016829">
    <property type="term" value="F:lyase activity"/>
    <property type="evidence" value="ECO:0007669"/>
    <property type="project" value="UniProtKB-KW"/>
</dbReference>
<dbReference type="SMART" id="SM01232">
    <property type="entry name" value="H2TH"/>
    <property type="match status" value="1"/>
</dbReference>
<evidence type="ECO:0000256" key="8">
    <source>
        <dbReference type="ARBA" id="ARBA00023239"/>
    </source>
</evidence>
<reference evidence="10" key="1">
    <citation type="journal article" date="2014" name="Front. Microbiol.">
        <title>High frequency of phylogenetically diverse reductive dehalogenase-homologous genes in deep subseafloor sedimentary metagenomes.</title>
        <authorList>
            <person name="Kawai M."/>
            <person name="Futagami T."/>
            <person name="Toyoda A."/>
            <person name="Takaki Y."/>
            <person name="Nishi S."/>
            <person name="Hori S."/>
            <person name="Arai W."/>
            <person name="Tsubouchi T."/>
            <person name="Morono Y."/>
            <person name="Uchiyama I."/>
            <person name="Ito T."/>
            <person name="Fujiyama A."/>
            <person name="Inagaki F."/>
            <person name="Takami H."/>
        </authorList>
    </citation>
    <scope>NUCLEOTIDE SEQUENCE</scope>
    <source>
        <strain evidence="10">Expedition CK06-06</strain>
    </source>
</reference>
<dbReference type="InterPro" id="IPR015886">
    <property type="entry name" value="H2TH_FPG"/>
</dbReference>
<dbReference type="AlphaFoldDB" id="X1QZ77"/>
<evidence type="ECO:0000256" key="7">
    <source>
        <dbReference type="ARBA" id="ARBA00023204"/>
    </source>
</evidence>
<evidence type="ECO:0000256" key="3">
    <source>
        <dbReference type="ARBA" id="ARBA00022771"/>
    </source>
</evidence>
<dbReference type="PROSITE" id="PS51066">
    <property type="entry name" value="ZF_FPG_2"/>
    <property type="match status" value="1"/>
</dbReference>
<sequence>IGPEPLDPDFTLNKFENLLKGKKRKIKPLLMDQSFIAGIGNIYSQEALFRARIHPERNSFQLKKEEIKSLYENLLSILREAISYRGSSVDTYVNLQGEKGEFEPYLQVYGRKGESCKRCTNPIVKKKIGGRGTYFCSKCQK</sequence>
<organism evidence="10">
    <name type="scientific">marine sediment metagenome</name>
    <dbReference type="NCBI Taxonomy" id="412755"/>
    <lineage>
        <taxon>unclassified sequences</taxon>
        <taxon>metagenomes</taxon>
        <taxon>ecological metagenomes</taxon>
    </lineage>
</organism>
<keyword evidence="5" id="KW-0862">Zinc</keyword>
<evidence type="ECO:0000256" key="1">
    <source>
        <dbReference type="ARBA" id="ARBA00022723"/>
    </source>
</evidence>
<feature type="domain" description="FPG-type" evidence="9">
    <location>
        <begin position="107"/>
        <end position="141"/>
    </location>
</feature>
<dbReference type="InterPro" id="IPR000214">
    <property type="entry name" value="Znf_DNA_glyclase/AP_lyase"/>
</dbReference>
<keyword evidence="4" id="KW-0378">Hydrolase</keyword>
<feature type="non-terminal residue" evidence="10">
    <location>
        <position position="1"/>
    </location>
</feature>
<evidence type="ECO:0000256" key="4">
    <source>
        <dbReference type="ARBA" id="ARBA00022801"/>
    </source>
</evidence>
<keyword evidence="2" id="KW-0227">DNA damage</keyword>
<protein>
    <recommendedName>
        <fullName evidence="9">FPG-type domain-containing protein</fullName>
    </recommendedName>
</protein>
<dbReference type="FunFam" id="1.10.8.50:FF:000003">
    <property type="entry name" value="Formamidopyrimidine-DNA glycosylase"/>
    <property type="match status" value="1"/>
</dbReference>
<dbReference type="InterPro" id="IPR010663">
    <property type="entry name" value="Znf_FPG/IleRS"/>
</dbReference>
<dbReference type="Pfam" id="PF06831">
    <property type="entry name" value="H2TH"/>
    <property type="match status" value="1"/>
</dbReference>
<name>X1QZ77_9ZZZZ</name>
<dbReference type="SUPFAM" id="SSF57716">
    <property type="entry name" value="Glucocorticoid receptor-like (DNA-binding domain)"/>
    <property type="match status" value="1"/>
</dbReference>
<dbReference type="GO" id="GO:0008270">
    <property type="term" value="F:zinc ion binding"/>
    <property type="evidence" value="ECO:0007669"/>
    <property type="project" value="UniProtKB-KW"/>
</dbReference>
<evidence type="ECO:0000313" key="10">
    <source>
        <dbReference type="EMBL" id="GAI48589.1"/>
    </source>
</evidence>
<dbReference type="GO" id="GO:0006284">
    <property type="term" value="P:base-excision repair"/>
    <property type="evidence" value="ECO:0007669"/>
    <property type="project" value="InterPro"/>
</dbReference>
<dbReference type="PANTHER" id="PTHR22993">
    <property type="entry name" value="FORMAMIDOPYRIMIDINE-DNA GLYCOSYLASE"/>
    <property type="match status" value="1"/>
</dbReference>
<keyword evidence="6" id="KW-0238">DNA-binding</keyword>
<dbReference type="GO" id="GO:0003684">
    <property type="term" value="F:damaged DNA binding"/>
    <property type="evidence" value="ECO:0007669"/>
    <property type="project" value="InterPro"/>
</dbReference>
<evidence type="ECO:0000256" key="6">
    <source>
        <dbReference type="ARBA" id="ARBA00023125"/>
    </source>
</evidence>
<evidence type="ECO:0000256" key="2">
    <source>
        <dbReference type="ARBA" id="ARBA00022763"/>
    </source>
</evidence>
<dbReference type="SUPFAM" id="SSF46946">
    <property type="entry name" value="S13-like H2TH domain"/>
    <property type="match status" value="1"/>
</dbReference>
<keyword evidence="8" id="KW-0456">Lyase</keyword>
<accession>X1QZ77</accession>
<dbReference type="GO" id="GO:0034039">
    <property type="term" value="F:8-oxo-7,8-dihydroguanine DNA N-glycosylase activity"/>
    <property type="evidence" value="ECO:0007669"/>
    <property type="project" value="TreeGrafter"/>
</dbReference>
<dbReference type="Pfam" id="PF06827">
    <property type="entry name" value="zf-FPG_IleRS"/>
    <property type="match status" value="1"/>
</dbReference>